<feature type="domain" description="ATP-grasp" evidence="5">
    <location>
        <begin position="116"/>
        <end position="315"/>
    </location>
</feature>
<dbReference type="GO" id="GO:0005524">
    <property type="term" value="F:ATP binding"/>
    <property type="evidence" value="ECO:0007669"/>
    <property type="project" value="UniProtKB-UniRule"/>
</dbReference>
<dbReference type="GO" id="GO:0046872">
    <property type="term" value="F:metal ion binding"/>
    <property type="evidence" value="ECO:0007669"/>
    <property type="project" value="InterPro"/>
</dbReference>
<dbReference type="SMART" id="SM01209">
    <property type="entry name" value="GARS_A"/>
    <property type="match status" value="1"/>
</dbReference>
<dbReference type="GO" id="GO:0016874">
    <property type="term" value="F:ligase activity"/>
    <property type="evidence" value="ECO:0007669"/>
    <property type="project" value="UniProtKB-KW"/>
</dbReference>
<dbReference type="eggNOG" id="COG0151">
    <property type="taxonomic scope" value="Bacteria"/>
</dbReference>
<dbReference type="Pfam" id="PF13535">
    <property type="entry name" value="ATP-grasp_4"/>
    <property type="match status" value="1"/>
</dbReference>
<evidence type="ECO:0000256" key="2">
    <source>
        <dbReference type="ARBA" id="ARBA00022741"/>
    </source>
</evidence>
<dbReference type="SUPFAM" id="SSF56059">
    <property type="entry name" value="Glutathione synthetase ATP-binding domain-like"/>
    <property type="match status" value="1"/>
</dbReference>
<dbReference type="PANTHER" id="PTHR43585">
    <property type="entry name" value="FUMIPYRROLE BIOSYNTHESIS PROTEIN C"/>
    <property type="match status" value="1"/>
</dbReference>
<organism evidence="6 9">
    <name type="scientific">Actinopolyspora erythraea</name>
    <dbReference type="NCBI Taxonomy" id="414996"/>
    <lineage>
        <taxon>Bacteria</taxon>
        <taxon>Bacillati</taxon>
        <taxon>Actinomycetota</taxon>
        <taxon>Actinomycetes</taxon>
        <taxon>Actinopolysporales</taxon>
        <taxon>Actinopolysporaceae</taxon>
        <taxon>Actinopolyspora</taxon>
    </lineage>
</organism>
<dbReference type="EMBL" id="JPMV01000018">
    <property type="protein sequence ID" value="KGI81418.1"/>
    <property type="molecule type" value="Genomic_DNA"/>
</dbReference>
<dbReference type="InterPro" id="IPR011761">
    <property type="entry name" value="ATP-grasp"/>
</dbReference>
<sequence>MSDTSGRAVAVVVDGYSAGNFYPPAFAELGVDLVHVQSTPELIPAMAPPQLSRYRENILGADEREWARRLRPYEPVCVVAGQESAVEPTDRLAEELRLPGNGTRLSTARRDKYEMVETLRRSGVRCARQFKSDSPRALARWAEHNDDYPVVVKPLSSAASDGVTICFDADEVATAAESVLASQNIFGTANTEILVQSYLAGTEYIVDTVSCDGHHYVCGVWEYEKTLLPSGDNIYNRDILADPSREPVPALIDYAHEVLDALDVRWGPAHAEIIMTEQGPALVEIGTRLNGNLDAGFHDVCLGHNQAALSALAYVSPETFLRRYTDRVYTKHQPAFVYNTPTELDGTVESVDQEVVDEIRGLESVHHAAVKVAAGGRIRPTTDLLTSSMRVFLTAPEESRLEADYEKVRSLKDSVYQLAEQHADGSA</sequence>
<dbReference type="HOGENOM" id="CLU_029016_3_1_11"/>
<gene>
    <name evidence="6" type="ORF">CDG81_10660</name>
    <name evidence="7" type="ORF">IL38_10690</name>
</gene>
<dbReference type="Proteomes" id="UP000029737">
    <property type="component" value="Unassembled WGS sequence"/>
</dbReference>
<dbReference type="EMBL" id="CP022752">
    <property type="protein sequence ID" value="ASU78659.1"/>
    <property type="molecule type" value="Genomic_DNA"/>
</dbReference>
<dbReference type="Gene3D" id="3.30.470.20">
    <property type="entry name" value="ATP-grasp fold, B domain"/>
    <property type="match status" value="1"/>
</dbReference>
<evidence type="ECO:0000256" key="4">
    <source>
        <dbReference type="PROSITE-ProRule" id="PRU00409"/>
    </source>
</evidence>
<dbReference type="KEGG" id="aey:CDG81_10660"/>
<dbReference type="OrthoDB" id="24041at2"/>
<evidence type="ECO:0000313" key="8">
    <source>
        <dbReference type="Proteomes" id="UP000029737"/>
    </source>
</evidence>
<dbReference type="AlphaFoldDB" id="A0A099D5H2"/>
<name>A0A099D5H2_9ACTN</name>
<dbReference type="PANTHER" id="PTHR43585:SF2">
    <property type="entry name" value="ATP-GRASP ENZYME FSQD"/>
    <property type="match status" value="1"/>
</dbReference>
<dbReference type="Proteomes" id="UP000215043">
    <property type="component" value="Chromosome"/>
</dbReference>
<protein>
    <submittedName>
        <fullName evidence="6">Phosphoribosylglycinamide synthetase</fullName>
    </submittedName>
</protein>
<evidence type="ECO:0000313" key="7">
    <source>
        <dbReference type="EMBL" id="KGI81418.1"/>
    </source>
</evidence>
<reference evidence="7 8" key="1">
    <citation type="journal article" date="2014" name="PLoS ONE">
        <title>Identification and Characterization of a New Erythromycin Biosynthetic Gene Cluster in Actinopolyspora erythraea YIM90600, a Novel Erythronolide-Producing Halophilic Actinomycete Isolated from Salt Field.</title>
        <authorList>
            <person name="Chen D."/>
            <person name="Feng J."/>
            <person name="Huang L."/>
            <person name="Zhang Q."/>
            <person name="Wu J."/>
            <person name="Zhu X."/>
            <person name="Duan Y."/>
            <person name="Xu Z."/>
        </authorList>
    </citation>
    <scope>NUCLEOTIDE SEQUENCE [LARGE SCALE GENOMIC DNA]</scope>
    <source>
        <strain evidence="7 8">YIM90600</strain>
    </source>
</reference>
<reference evidence="6 9" key="2">
    <citation type="submission" date="2017-08" db="EMBL/GenBank/DDBJ databases">
        <title>The complete genome sequence of moderately halophilic actinomycete Actinopolyspora erythraea YIM 90600, the producer of novel erythromycin, novel actinopolysporins A-C and tubercidin.</title>
        <authorList>
            <person name="Yin M."/>
            <person name="Tang S."/>
        </authorList>
    </citation>
    <scope>NUCLEOTIDE SEQUENCE [LARGE SCALE GENOMIC DNA]</scope>
    <source>
        <strain evidence="6 9">YIM 90600</strain>
    </source>
</reference>
<evidence type="ECO:0000256" key="3">
    <source>
        <dbReference type="ARBA" id="ARBA00022840"/>
    </source>
</evidence>
<evidence type="ECO:0000259" key="5">
    <source>
        <dbReference type="PROSITE" id="PS50975"/>
    </source>
</evidence>
<keyword evidence="1" id="KW-0436">Ligase</keyword>
<accession>A0A099D5H2</accession>
<dbReference type="PROSITE" id="PS50975">
    <property type="entry name" value="ATP_GRASP"/>
    <property type="match status" value="1"/>
</dbReference>
<keyword evidence="2 4" id="KW-0547">Nucleotide-binding</keyword>
<keyword evidence="8" id="KW-1185">Reference proteome</keyword>
<dbReference type="InterPro" id="IPR052032">
    <property type="entry name" value="ATP-dep_AA_Ligase"/>
</dbReference>
<dbReference type="NCBIfam" id="NF005543">
    <property type="entry name" value="PRK07206.1"/>
    <property type="match status" value="1"/>
</dbReference>
<evidence type="ECO:0000313" key="6">
    <source>
        <dbReference type="EMBL" id="ASU78659.1"/>
    </source>
</evidence>
<keyword evidence="3 4" id="KW-0067">ATP-binding</keyword>
<evidence type="ECO:0000313" key="9">
    <source>
        <dbReference type="Proteomes" id="UP000215043"/>
    </source>
</evidence>
<proteinExistence type="predicted"/>
<dbReference type="RefSeq" id="WP_043573035.1">
    <property type="nucleotide sequence ID" value="NZ_CP022752.1"/>
</dbReference>
<evidence type="ECO:0000256" key="1">
    <source>
        <dbReference type="ARBA" id="ARBA00022598"/>
    </source>
</evidence>